<proteinExistence type="predicted"/>
<keyword evidence="2" id="KW-1185">Reference proteome</keyword>
<dbReference type="RefSeq" id="WP_344677214.1">
    <property type="nucleotide sequence ID" value="NZ_BAAAUX010000001.1"/>
</dbReference>
<protein>
    <submittedName>
        <fullName evidence="1">Uncharacterized protein</fullName>
    </submittedName>
</protein>
<reference evidence="1 2" key="1">
    <citation type="journal article" date="2019" name="Int. J. Syst. Evol. Microbiol.">
        <title>The Global Catalogue of Microorganisms (GCM) 10K type strain sequencing project: providing services to taxonomists for standard genome sequencing and annotation.</title>
        <authorList>
            <consortium name="The Broad Institute Genomics Platform"/>
            <consortium name="The Broad Institute Genome Sequencing Center for Infectious Disease"/>
            <person name="Wu L."/>
            <person name="Ma J."/>
        </authorList>
    </citation>
    <scope>NUCLEOTIDE SEQUENCE [LARGE SCALE GENOMIC DNA]</scope>
    <source>
        <strain evidence="1 2">JCM 9383</strain>
    </source>
</reference>
<dbReference type="Proteomes" id="UP001500979">
    <property type="component" value="Unassembled WGS sequence"/>
</dbReference>
<name>A0ABN3UZM7_9PSEU</name>
<comment type="caution">
    <text evidence="1">The sequence shown here is derived from an EMBL/GenBank/DDBJ whole genome shotgun (WGS) entry which is preliminary data.</text>
</comment>
<gene>
    <name evidence="1" type="ORF">GCM10010470_00230</name>
</gene>
<evidence type="ECO:0000313" key="1">
    <source>
        <dbReference type="EMBL" id="GAA2772687.1"/>
    </source>
</evidence>
<evidence type="ECO:0000313" key="2">
    <source>
        <dbReference type="Proteomes" id="UP001500979"/>
    </source>
</evidence>
<dbReference type="EMBL" id="BAAAUX010000001">
    <property type="protein sequence ID" value="GAA2772687.1"/>
    <property type="molecule type" value="Genomic_DNA"/>
</dbReference>
<sequence>MDTCTAAQLAKAINAAGFMLANSLNDVRAGRYGSADLHAIADGLESLVGELRAAADPPAVIDMSRSERDE</sequence>
<organism evidence="1 2">
    <name type="scientific">Saccharopolyspora taberi</name>
    <dbReference type="NCBI Taxonomy" id="60895"/>
    <lineage>
        <taxon>Bacteria</taxon>
        <taxon>Bacillati</taxon>
        <taxon>Actinomycetota</taxon>
        <taxon>Actinomycetes</taxon>
        <taxon>Pseudonocardiales</taxon>
        <taxon>Pseudonocardiaceae</taxon>
        <taxon>Saccharopolyspora</taxon>
    </lineage>
</organism>
<accession>A0ABN3UZM7</accession>